<dbReference type="GO" id="GO:0003677">
    <property type="term" value="F:DNA binding"/>
    <property type="evidence" value="ECO:0007669"/>
    <property type="project" value="UniProtKB-KW"/>
</dbReference>
<evidence type="ECO:0000256" key="2">
    <source>
        <dbReference type="ARBA" id="ARBA00023125"/>
    </source>
</evidence>
<dbReference type="PANTHER" id="PTHR43537:SF24">
    <property type="entry name" value="GLUCONATE OPERON TRANSCRIPTIONAL REPRESSOR"/>
    <property type="match status" value="1"/>
</dbReference>
<evidence type="ECO:0000256" key="1">
    <source>
        <dbReference type="ARBA" id="ARBA00023015"/>
    </source>
</evidence>
<sequence>MSLAAEIARGIEAEVIATGWPVGASLGSEAALQQRYGVSRSVLREAVRLVEHHQVARMRRGPGGGLIVTEPDARPATRAVVSYLAYAGTTLDEVLGARRLLEPLASGLAAERIDEAGIRSLRALLASDRSGPVHDDIHVVLAELTGNPVLALFTDVLSRMTVRYAAAAESGAAAGRRALAAMAADHDDIIAAVTAGDRVKATTVTSRHLDTVAGLLAGRSPGAPRRTIAPSGAGDKRAETLAATISEDIVGAGWVPGAVVGAEADLLDRYGVSRSVLREAIRILEFHTVARMRRGPGGGLVVTAPEPQASIDTVALYLEYRRPSREDLQVVRDAIEIDAVATVAAGVAAGDLVLPALGPGTVASAVHTAAHDPQHTDAAEANFHTGMAELAGNSVLTLFLRILVELFRRHWAAQGDQPVPGPEDAAQVDLAHAKILEAVVAGDDGLARHRSRRHLEALSSWWL</sequence>
<dbReference type="SUPFAM" id="SSF48008">
    <property type="entry name" value="GntR ligand-binding domain-like"/>
    <property type="match status" value="2"/>
</dbReference>
<dbReference type="AlphaFoldDB" id="A0A1X0DK72"/>
<gene>
    <name evidence="4" type="ORF">BST26_04100</name>
</gene>
<proteinExistence type="predicted"/>
<comment type="caution">
    <text evidence="4">The sequence shown here is derived from an EMBL/GenBank/DDBJ whole genome shotgun (WGS) entry which is preliminary data.</text>
</comment>
<keyword evidence="3" id="KW-0804">Transcription</keyword>
<dbReference type="InterPro" id="IPR011711">
    <property type="entry name" value="GntR_C"/>
</dbReference>
<dbReference type="InterPro" id="IPR036388">
    <property type="entry name" value="WH-like_DNA-bd_sf"/>
</dbReference>
<evidence type="ECO:0000256" key="3">
    <source>
        <dbReference type="ARBA" id="ARBA00023163"/>
    </source>
</evidence>
<dbReference type="SMART" id="SM00345">
    <property type="entry name" value="HTH_GNTR"/>
    <property type="match status" value="2"/>
</dbReference>
<dbReference type="Pfam" id="PF07729">
    <property type="entry name" value="FCD"/>
    <property type="match status" value="2"/>
</dbReference>
<dbReference type="InterPro" id="IPR000524">
    <property type="entry name" value="Tscrpt_reg_HTH_GntR"/>
</dbReference>
<keyword evidence="1" id="KW-0805">Transcription regulation</keyword>
<dbReference type="Gene3D" id="1.10.10.10">
    <property type="entry name" value="Winged helix-like DNA-binding domain superfamily/Winged helix DNA-binding domain"/>
    <property type="match status" value="2"/>
</dbReference>
<dbReference type="InterPro" id="IPR036390">
    <property type="entry name" value="WH_DNA-bd_sf"/>
</dbReference>
<dbReference type="Pfam" id="PF00392">
    <property type="entry name" value="GntR"/>
    <property type="match status" value="2"/>
</dbReference>
<dbReference type="OrthoDB" id="162505at2"/>
<dbReference type="SUPFAM" id="SSF46785">
    <property type="entry name" value="Winged helix' DNA-binding domain"/>
    <property type="match status" value="2"/>
</dbReference>
<keyword evidence="5" id="KW-1185">Reference proteome</keyword>
<dbReference type="PANTHER" id="PTHR43537">
    <property type="entry name" value="TRANSCRIPTIONAL REGULATOR, GNTR FAMILY"/>
    <property type="match status" value="1"/>
</dbReference>
<dbReference type="PROSITE" id="PS50949">
    <property type="entry name" value="HTH_GNTR"/>
    <property type="match status" value="2"/>
</dbReference>
<dbReference type="InterPro" id="IPR008920">
    <property type="entry name" value="TF_FadR/GntR_C"/>
</dbReference>
<dbReference type="Proteomes" id="UP000192801">
    <property type="component" value="Unassembled WGS sequence"/>
</dbReference>
<dbReference type="RefSeq" id="WP_083029486.1">
    <property type="nucleotide sequence ID" value="NZ_AP022618.1"/>
</dbReference>
<organism evidence="4 5">
    <name type="scientific">Mycolicibacterium insubricum</name>
    <dbReference type="NCBI Taxonomy" id="444597"/>
    <lineage>
        <taxon>Bacteria</taxon>
        <taxon>Bacillati</taxon>
        <taxon>Actinomycetota</taxon>
        <taxon>Actinomycetes</taxon>
        <taxon>Mycobacteriales</taxon>
        <taxon>Mycobacteriaceae</taxon>
        <taxon>Mycolicibacterium</taxon>
    </lineage>
</organism>
<evidence type="ECO:0000313" key="4">
    <source>
        <dbReference type="EMBL" id="ORA72788.1"/>
    </source>
</evidence>
<dbReference type="SMART" id="SM00895">
    <property type="entry name" value="FCD"/>
    <property type="match status" value="2"/>
</dbReference>
<dbReference type="STRING" id="444597.BST26_04100"/>
<name>A0A1X0DK72_9MYCO</name>
<accession>A0A1X0DK72</accession>
<dbReference type="EMBL" id="MVHS01000006">
    <property type="protein sequence ID" value="ORA72788.1"/>
    <property type="molecule type" value="Genomic_DNA"/>
</dbReference>
<dbReference type="Gene3D" id="1.20.120.530">
    <property type="entry name" value="GntR ligand-binding domain-like"/>
    <property type="match status" value="2"/>
</dbReference>
<protein>
    <submittedName>
        <fullName evidence="4">GntR family transcriptional regulator</fullName>
    </submittedName>
</protein>
<reference evidence="4 5" key="1">
    <citation type="submission" date="2016-12" db="EMBL/GenBank/DDBJ databases">
        <title>The new phylogeny of genus Mycobacterium.</title>
        <authorList>
            <person name="Tortoli E."/>
            <person name="Trovato A."/>
            <person name="Cirillo D.M."/>
        </authorList>
    </citation>
    <scope>NUCLEOTIDE SEQUENCE [LARGE SCALE GENOMIC DNA]</scope>
    <source>
        <strain evidence="4 5">DSM 45130</strain>
    </source>
</reference>
<keyword evidence="2" id="KW-0238">DNA-binding</keyword>
<dbReference type="GO" id="GO:0003700">
    <property type="term" value="F:DNA-binding transcription factor activity"/>
    <property type="evidence" value="ECO:0007669"/>
    <property type="project" value="InterPro"/>
</dbReference>
<evidence type="ECO:0000313" key="5">
    <source>
        <dbReference type="Proteomes" id="UP000192801"/>
    </source>
</evidence>